<organism evidence="1 2">
    <name type="scientific">Paramarasmius palmivorus</name>
    <dbReference type="NCBI Taxonomy" id="297713"/>
    <lineage>
        <taxon>Eukaryota</taxon>
        <taxon>Fungi</taxon>
        <taxon>Dikarya</taxon>
        <taxon>Basidiomycota</taxon>
        <taxon>Agaricomycotina</taxon>
        <taxon>Agaricomycetes</taxon>
        <taxon>Agaricomycetidae</taxon>
        <taxon>Agaricales</taxon>
        <taxon>Marasmiineae</taxon>
        <taxon>Marasmiaceae</taxon>
        <taxon>Paramarasmius</taxon>
    </lineage>
</organism>
<evidence type="ECO:0000313" key="2">
    <source>
        <dbReference type="Proteomes" id="UP001383192"/>
    </source>
</evidence>
<proteinExistence type="predicted"/>
<protein>
    <submittedName>
        <fullName evidence="1">Uncharacterized protein</fullName>
    </submittedName>
</protein>
<comment type="caution">
    <text evidence="1">The sequence shown here is derived from an EMBL/GenBank/DDBJ whole genome shotgun (WGS) entry which is preliminary data.</text>
</comment>
<gene>
    <name evidence="1" type="ORF">VNI00_017420</name>
</gene>
<dbReference type="EMBL" id="JAYKXP010000172">
    <property type="protein sequence ID" value="KAK7021318.1"/>
    <property type="molecule type" value="Genomic_DNA"/>
</dbReference>
<keyword evidence="2" id="KW-1185">Reference proteome</keyword>
<name>A0AAW0B627_9AGAR</name>
<accession>A0AAW0B627</accession>
<dbReference type="AlphaFoldDB" id="A0AAW0B627"/>
<evidence type="ECO:0000313" key="1">
    <source>
        <dbReference type="EMBL" id="KAK7021318.1"/>
    </source>
</evidence>
<reference evidence="1 2" key="1">
    <citation type="submission" date="2024-01" db="EMBL/GenBank/DDBJ databases">
        <title>A draft genome for a cacao thread blight-causing isolate of Paramarasmius palmivorus.</title>
        <authorList>
            <person name="Baruah I.K."/>
            <person name="Bukari Y."/>
            <person name="Amoako-Attah I."/>
            <person name="Meinhardt L.W."/>
            <person name="Bailey B.A."/>
            <person name="Cohen S.P."/>
        </authorList>
    </citation>
    <scope>NUCLEOTIDE SEQUENCE [LARGE SCALE GENOMIC DNA]</scope>
    <source>
        <strain evidence="1 2">GH-12</strain>
    </source>
</reference>
<sequence>MASCSNPAVLGHIRSMLNVEHPSGHAASSVVVAHCCRLLAVLEAFDTYLRSVGPSTAVEFPGEDGEASWKLLRRTFVVLEIWSPLFRPVVNRPPVLETPGWLNEVVRVVFGLIYVVLEYHGDSALCNAFLRSEDAMVMCLRVFYEVLAVDGSVLRHIVAVIIHPNWPSGTFQGERSRLILGSVTRSHPEVDFPRSTVLRFVHLLRPSRVLQDAPELHGIAVALMHLKESTLRFMQLRLPHWLASCALYTTNRLRRALRGGDVANLQFDVDMVGLLLLLCVEYLDTVSRSFGSSGWVLDAVRGGIVRAVLDIGAYVEVENVKAADVYYGRLGTELERVCDVFLQSLLPHLLSPGILCAVKKVLNHRGPQNPTSPVGWGSWADVVAQVCEIYFGYKVSEYRKETKWTCSNETCPRDLSDKLLRLQGEAPVSVI</sequence>
<dbReference type="Proteomes" id="UP001383192">
    <property type="component" value="Unassembled WGS sequence"/>
</dbReference>